<reference evidence="3" key="2">
    <citation type="journal article" date="2023" name="IMA Fungus">
        <title>Comparative genomic study of the Penicillium genus elucidates a diverse pangenome and 15 lateral gene transfer events.</title>
        <authorList>
            <person name="Petersen C."/>
            <person name="Sorensen T."/>
            <person name="Nielsen M.R."/>
            <person name="Sondergaard T.E."/>
            <person name="Sorensen J.L."/>
            <person name="Fitzpatrick D.A."/>
            <person name="Frisvad J.C."/>
            <person name="Nielsen K.L."/>
        </authorList>
    </citation>
    <scope>NUCLEOTIDE SEQUENCE</scope>
    <source>
        <strain evidence="3">IBT 17660</strain>
    </source>
</reference>
<feature type="transmembrane region" description="Helical" evidence="2">
    <location>
        <begin position="228"/>
        <end position="247"/>
    </location>
</feature>
<proteinExistence type="predicted"/>
<feature type="transmembrane region" description="Helical" evidence="2">
    <location>
        <begin position="168"/>
        <end position="191"/>
    </location>
</feature>
<feature type="transmembrane region" description="Helical" evidence="2">
    <location>
        <begin position="24"/>
        <end position="46"/>
    </location>
</feature>
<protein>
    <recommendedName>
        <fullName evidence="5">Transmembrane protein</fullName>
    </recommendedName>
</protein>
<accession>A0A9W9WEJ2</accession>
<evidence type="ECO:0000256" key="2">
    <source>
        <dbReference type="SAM" id="Phobius"/>
    </source>
</evidence>
<keyword evidence="2" id="KW-0812">Transmembrane</keyword>
<keyword evidence="4" id="KW-1185">Reference proteome</keyword>
<feature type="transmembrane region" description="Helical" evidence="2">
    <location>
        <begin position="293"/>
        <end position="309"/>
    </location>
</feature>
<keyword evidence="2" id="KW-0472">Membrane</keyword>
<name>A0A9W9WEJ2_9EURO</name>
<dbReference type="Proteomes" id="UP001147760">
    <property type="component" value="Unassembled WGS sequence"/>
</dbReference>
<dbReference type="InterPro" id="IPR053018">
    <property type="entry name" value="Elsinochrome_Biosynth-Asso"/>
</dbReference>
<dbReference type="PANTHER" id="PTHR37577:SF1">
    <property type="entry name" value="INTEGRAL MEMBRANE PROTEIN"/>
    <property type="match status" value="1"/>
</dbReference>
<dbReference type="OrthoDB" id="5427664at2759"/>
<feature type="compositionally biased region" description="Polar residues" evidence="1">
    <location>
        <begin position="420"/>
        <end position="432"/>
    </location>
</feature>
<comment type="caution">
    <text evidence="3">The sequence shown here is derived from an EMBL/GenBank/DDBJ whole genome shotgun (WGS) entry which is preliminary data.</text>
</comment>
<dbReference type="AlphaFoldDB" id="A0A9W9WEJ2"/>
<dbReference type="PANTHER" id="PTHR37577">
    <property type="entry name" value="INTEGRAL MEMBRANE PROTEIN"/>
    <property type="match status" value="1"/>
</dbReference>
<feature type="transmembrane region" description="Helical" evidence="2">
    <location>
        <begin position="484"/>
        <end position="507"/>
    </location>
</feature>
<evidence type="ECO:0000313" key="3">
    <source>
        <dbReference type="EMBL" id="KAJ5456770.1"/>
    </source>
</evidence>
<feature type="transmembrane region" description="Helical" evidence="2">
    <location>
        <begin position="364"/>
        <end position="388"/>
    </location>
</feature>
<evidence type="ECO:0000256" key="1">
    <source>
        <dbReference type="SAM" id="MobiDB-lite"/>
    </source>
</evidence>
<evidence type="ECO:0000313" key="4">
    <source>
        <dbReference type="Proteomes" id="UP001147760"/>
    </source>
</evidence>
<organism evidence="3 4">
    <name type="scientific">Penicillium desertorum</name>
    <dbReference type="NCBI Taxonomy" id="1303715"/>
    <lineage>
        <taxon>Eukaryota</taxon>
        <taxon>Fungi</taxon>
        <taxon>Dikarya</taxon>
        <taxon>Ascomycota</taxon>
        <taxon>Pezizomycotina</taxon>
        <taxon>Eurotiomycetes</taxon>
        <taxon>Eurotiomycetidae</taxon>
        <taxon>Eurotiales</taxon>
        <taxon>Aspergillaceae</taxon>
        <taxon>Penicillium</taxon>
    </lineage>
</organism>
<feature type="transmembrane region" description="Helical" evidence="2">
    <location>
        <begin position="450"/>
        <end position="472"/>
    </location>
</feature>
<feature type="transmembrane region" description="Helical" evidence="2">
    <location>
        <begin position="551"/>
        <end position="571"/>
    </location>
</feature>
<sequence>MPYKCSGPQPPMSVDPDITGQGVIANYVATAGIAVLLIIIHFFVVYEPALDPFRKTDYPLNQSFRPNPIDTMILRTVRCIPKRLMGIRKVRVNSQVEKGFTECVLAMSDLQIVTGLSILISGYTQLPQGLSSFHWVVIVDLAWFSSLTHLACLTLLRNHLYNHSIQRIWRLFCMAALVILLTVALSFTGGYDWTSLHRSESVHKDMALSVIRPAMCQAGSGARSTVTYYAMVFSILLMVFGFVARIVKSHKTISVGVWGKARAELGMQARRLLSVAFSWCCFGSSRKSLKYTLFYRPLLTTFFVARLFLDGWSSMFLEVSWLVAGFVWGTIRLFGVLRIVRRRVYENNTLSGFKMLQDSDQREAGWGFGQVVALVLLLAPLITIIKYFTHDPNGIRLDEEQPEIATSYSDHIYALSQFESQSMSPNTSTYGTSRRADDPNSNLDDHVQTLGAVILYFMLMCLLMLVLVCFASNTANLLDGLKSFSIPIAIALVGIWGVVLFSLTIELDLSHMPLWFQRLLHMVNIMFFIFSVFFAPLLGPSQENYPTWVGTYSFLLSAAVFYILCAVFYRIHGTS</sequence>
<keyword evidence="2" id="KW-1133">Transmembrane helix</keyword>
<evidence type="ECO:0008006" key="5">
    <source>
        <dbReference type="Google" id="ProtNLM"/>
    </source>
</evidence>
<feature type="region of interest" description="Disordered" evidence="1">
    <location>
        <begin position="420"/>
        <end position="439"/>
    </location>
</feature>
<feature type="transmembrane region" description="Helical" evidence="2">
    <location>
        <begin position="321"/>
        <end position="340"/>
    </location>
</feature>
<feature type="transmembrane region" description="Helical" evidence="2">
    <location>
        <begin position="519"/>
        <end position="539"/>
    </location>
</feature>
<dbReference type="EMBL" id="JAPWDO010000009">
    <property type="protein sequence ID" value="KAJ5456770.1"/>
    <property type="molecule type" value="Genomic_DNA"/>
</dbReference>
<reference evidence="3" key="1">
    <citation type="submission" date="2022-12" db="EMBL/GenBank/DDBJ databases">
        <authorList>
            <person name="Petersen C."/>
        </authorList>
    </citation>
    <scope>NUCLEOTIDE SEQUENCE</scope>
    <source>
        <strain evidence="3">IBT 17660</strain>
    </source>
</reference>
<gene>
    <name evidence="3" type="ORF">N7530_012044</name>
</gene>
<feature type="transmembrane region" description="Helical" evidence="2">
    <location>
        <begin position="132"/>
        <end position="156"/>
    </location>
</feature>